<dbReference type="EMBL" id="LZSY01000171">
    <property type="protein sequence ID" value="OBB83157.1"/>
    <property type="molecule type" value="Genomic_DNA"/>
</dbReference>
<proteinExistence type="inferred from homology"/>
<dbReference type="SUPFAM" id="SSF90002">
    <property type="entry name" value="Hypothetical protein YjiA, C-terminal domain"/>
    <property type="match status" value="1"/>
</dbReference>
<dbReference type="InterPro" id="IPR051316">
    <property type="entry name" value="Zinc-reg_GTPase_activator"/>
</dbReference>
<dbReference type="RefSeq" id="WP_064886794.1">
    <property type="nucleotide sequence ID" value="NZ_LZSY01000171.1"/>
</dbReference>
<dbReference type="AlphaFoldDB" id="A0A1A0VIT5"/>
<dbReference type="InterPro" id="IPR036627">
    <property type="entry name" value="CobW-likC_sf"/>
</dbReference>
<dbReference type="PANTHER" id="PTHR13748">
    <property type="entry name" value="COBW-RELATED"/>
    <property type="match status" value="1"/>
</dbReference>
<reference evidence="8" key="1">
    <citation type="submission" date="2016-06" db="EMBL/GenBank/DDBJ databases">
        <authorList>
            <person name="Sutton G."/>
            <person name="Brinkac L."/>
            <person name="Sanka R."/>
            <person name="Adams M."/>
            <person name="Lau E."/>
            <person name="Mehaffy C."/>
            <person name="Tameris M."/>
            <person name="Hatherill M."/>
            <person name="Hanekom W."/>
            <person name="Mahomed H."/>
            <person name="Mcshane H."/>
        </authorList>
    </citation>
    <scope>NUCLEOTIDE SEQUENCE [LARGE SCALE GENOMIC DNA]</scope>
    <source>
        <strain evidence="8">852002-10433_SCH5171157</strain>
    </source>
</reference>
<evidence type="ECO:0000256" key="2">
    <source>
        <dbReference type="ARBA" id="ARBA00022801"/>
    </source>
</evidence>
<dbReference type="SUPFAM" id="SSF52540">
    <property type="entry name" value="P-loop containing nucleoside triphosphate hydrolases"/>
    <property type="match status" value="1"/>
</dbReference>
<evidence type="ECO:0000256" key="5">
    <source>
        <dbReference type="ARBA" id="ARBA00049117"/>
    </source>
</evidence>
<dbReference type="PANTHER" id="PTHR13748:SF62">
    <property type="entry name" value="COBW DOMAIN-CONTAINING PROTEIN"/>
    <property type="match status" value="1"/>
</dbReference>
<accession>A0A1A0VIT5</accession>
<evidence type="ECO:0000313" key="7">
    <source>
        <dbReference type="EMBL" id="OBB83157.1"/>
    </source>
</evidence>
<evidence type="ECO:0000256" key="4">
    <source>
        <dbReference type="ARBA" id="ARBA00034320"/>
    </source>
</evidence>
<dbReference type="GO" id="GO:0005737">
    <property type="term" value="C:cytoplasm"/>
    <property type="evidence" value="ECO:0007669"/>
    <property type="project" value="TreeGrafter"/>
</dbReference>
<dbReference type="SMART" id="SM00833">
    <property type="entry name" value="CobW_C"/>
    <property type="match status" value="1"/>
</dbReference>
<feature type="domain" description="CobW C-terminal" evidence="6">
    <location>
        <begin position="215"/>
        <end position="297"/>
    </location>
</feature>
<name>A0A1A0VIT5_MYCPR</name>
<gene>
    <name evidence="7" type="ORF">A5779_07835</name>
</gene>
<comment type="catalytic activity">
    <reaction evidence="5">
        <text>GTP + H2O = GDP + phosphate + H(+)</text>
        <dbReference type="Rhea" id="RHEA:19669"/>
        <dbReference type="ChEBI" id="CHEBI:15377"/>
        <dbReference type="ChEBI" id="CHEBI:15378"/>
        <dbReference type="ChEBI" id="CHEBI:37565"/>
        <dbReference type="ChEBI" id="CHEBI:43474"/>
        <dbReference type="ChEBI" id="CHEBI:58189"/>
    </reaction>
    <physiologicalReaction direction="left-to-right" evidence="5">
        <dbReference type="Rhea" id="RHEA:19670"/>
    </physiologicalReaction>
</comment>
<evidence type="ECO:0000259" key="6">
    <source>
        <dbReference type="SMART" id="SM00833"/>
    </source>
</evidence>
<dbReference type="Pfam" id="PF02492">
    <property type="entry name" value="cobW"/>
    <property type="match status" value="1"/>
</dbReference>
<dbReference type="CDD" id="cd03112">
    <property type="entry name" value="CobW-like"/>
    <property type="match status" value="1"/>
</dbReference>
<evidence type="ECO:0000256" key="3">
    <source>
        <dbReference type="ARBA" id="ARBA00023186"/>
    </source>
</evidence>
<comment type="caution">
    <text evidence="7">The sequence shown here is derived from an EMBL/GenBank/DDBJ whole genome shotgun (WGS) entry which is preliminary data.</text>
</comment>
<dbReference type="Gene3D" id="3.40.50.300">
    <property type="entry name" value="P-loop containing nucleotide triphosphate hydrolases"/>
    <property type="match status" value="1"/>
</dbReference>
<keyword evidence="1" id="KW-0547">Nucleotide-binding</keyword>
<keyword evidence="3" id="KW-0143">Chaperone</keyword>
<keyword evidence="2" id="KW-0378">Hydrolase</keyword>
<dbReference type="Pfam" id="PF07683">
    <property type="entry name" value="CobW_C"/>
    <property type="match status" value="1"/>
</dbReference>
<dbReference type="GO" id="GO:0000166">
    <property type="term" value="F:nucleotide binding"/>
    <property type="evidence" value="ECO:0007669"/>
    <property type="project" value="UniProtKB-KW"/>
</dbReference>
<dbReference type="InterPro" id="IPR027417">
    <property type="entry name" value="P-loop_NTPase"/>
</dbReference>
<evidence type="ECO:0000256" key="1">
    <source>
        <dbReference type="ARBA" id="ARBA00022741"/>
    </source>
</evidence>
<sequence>MTSSTGSVPVLAVAGHLGSGKTTLLNHLLRNSRGVRIGALVNDFGAVNIDAMLVAGQVDAMASLSNGCICCAVDGEEVGEMLGKLAAVKPRLDLIVVEASGVAEPASLARTIVTVDDPRFHYAGLVLVLDGLQPDLSHGLPVADLVVLNKASSCTDVDGLLAQIRQFSPRVPVLPTDFARIDPELLIDPPERTPQAQLSFDELLHDEHDHYHPEYQSVDFRTDAAVNPRLFMEFLRDRPAGLYRVKGFVDFGVQRFLLQLVGSSLRFEKRRASGTELVLIGTGMDPSALRAGLERCTSEPADENAMLGVLKYVV</sequence>
<organism evidence="7 8">
    <name type="scientific">Mycolicibacterium peregrinum</name>
    <name type="common">Mycobacterium peregrinum</name>
    <dbReference type="NCBI Taxonomy" id="43304"/>
    <lineage>
        <taxon>Bacteria</taxon>
        <taxon>Bacillati</taxon>
        <taxon>Actinomycetota</taxon>
        <taxon>Actinomycetes</taxon>
        <taxon>Mycobacteriales</taxon>
        <taxon>Mycobacteriaceae</taxon>
        <taxon>Mycolicibacterium</taxon>
    </lineage>
</organism>
<protein>
    <submittedName>
        <fullName evidence="7">Cobalamin biosynthesis protein</fullName>
    </submittedName>
</protein>
<evidence type="ECO:0000313" key="8">
    <source>
        <dbReference type="Proteomes" id="UP000094008"/>
    </source>
</evidence>
<dbReference type="GO" id="GO:0016787">
    <property type="term" value="F:hydrolase activity"/>
    <property type="evidence" value="ECO:0007669"/>
    <property type="project" value="UniProtKB-KW"/>
</dbReference>
<dbReference type="Gene3D" id="3.30.1220.10">
    <property type="entry name" value="CobW-like, C-terminal domain"/>
    <property type="match status" value="1"/>
</dbReference>
<dbReference type="Proteomes" id="UP000094008">
    <property type="component" value="Unassembled WGS sequence"/>
</dbReference>
<comment type="similarity">
    <text evidence="4">Belongs to the SIMIBI class G3E GTPase family. ZNG1 subfamily.</text>
</comment>
<dbReference type="InterPro" id="IPR003495">
    <property type="entry name" value="CobW/HypB/UreG_nucleotide-bd"/>
</dbReference>
<dbReference type="InterPro" id="IPR011629">
    <property type="entry name" value="CobW-like_C"/>
</dbReference>